<gene>
    <name evidence="3" type="ORF">ACFQ4E_17635</name>
</gene>
<proteinExistence type="predicted"/>
<feature type="chain" id="PRO_5047383635" description="Lipoprotein" evidence="2">
    <location>
        <begin position="30"/>
        <end position="165"/>
    </location>
</feature>
<dbReference type="EMBL" id="JBHTMU010000043">
    <property type="protein sequence ID" value="MFD1344257.1"/>
    <property type="molecule type" value="Genomic_DNA"/>
</dbReference>
<comment type="caution">
    <text evidence="3">The sequence shown here is derived from an EMBL/GenBank/DDBJ whole genome shotgun (WGS) entry which is preliminary data.</text>
</comment>
<feature type="region of interest" description="Disordered" evidence="1">
    <location>
        <begin position="31"/>
        <end position="51"/>
    </location>
</feature>
<dbReference type="RefSeq" id="WP_386805842.1">
    <property type="nucleotide sequence ID" value="NZ_JBHTMU010000043.1"/>
</dbReference>
<accession>A0ABW3ZN17</accession>
<sequence>MRIWKKKKPQDQRVWLALAVLAMAAPVDAAEHASDSGTSEEAQVEDDPGMRLEDAPVQRRIALLCRFGTECYEAETCQSTDFELTVEGRAGGSDETALMAGATLGSVAGDVEALGAFAEGVLSLTGGDLDGRHLLTVTGDAARYSVHYSDGPMVISYLGACEGAE</sequence>
<evidence type="ECO:0008006" key="5">
    <source>
        <dbReference type="Google" id="ProtNLM"/>
    </source>
</evidence>
<dbReference type="Proteomes" id="UP001597135">
    <property type="component" value="Unassembled WGS sequence"/>
</dbReference>
<evidence type="ECO:0000313" key="4">
    <source>
        <dbReference type="Proteomes" id="UP001597135"/>
    </source>
</evidence>
<keyword evidence="2" id="KW-0732">Signal</keyword>
<evidence type="ECO:0000313" key="3">
    <source>
        <dbReference type="EMBL" id="MFD1344257.1"/>
    </source>
</evidence>
<feature type="signal peptide" evidence="2">
    <location>
        <begin position="1"/>
        <end position="29"/>
    </location>
</feature>
<keyword evidence="4" id="KW-1185">Reference proteome</keyword>
<evidence type="ECO:0000256" key="1">
    <source>
        <dbReference type="SAM" id="MobiDB-lite"/>
    </source>
</evidence>
<name>A0ABW3ZN17_9RHOB</name>
<organism evidence="3 4">
    <name type="scientific">Litorisediminicola beolgyonensis</name>
    <dbReference type="NCBI Taxonomy" id="1173614"/>
    <lineage>
        <taxon>Bacteria</taxon>
        <taxon>Pseudomonadati</taxon>
        <taxon>Pseudomonadota</taxon>
        <taxon>Alphaproteobacteria</taxon>
        <taxon>Rhodobacterales</taxon>
        <taxon>Paracoccaceae</taxon>
        <taxon>Litorisediminicola</taxon>
    </lineage>
</organism>
<evidence type="ECO:0000256" key="2">
    <source>
        <dbReference type="SAM" id="SignalP"/>
    </source>
</evidence>
<reference evidence="4" key="1">
    <citation type="journal article" date="2019" name="Int. J. Syst. Evol. Microbiol.">
        <title>The Global Catalogue of Microorganisms (GCM) 10K type strain sequencing project: providing services to taxonomists for standard genome sequencing and annotation.</title>
        <authorList>
            <consortium name="The Broad Institute Genomics Platform"/>
            <consortium name="The Broad Institute Genome Sequencing Center for Infectious Disease"/>
            <person name="Wu L."/>
            <person name="Ma J."/>
        </authorList>
    </citation>
    <scope>NUCLEOTIDE SEQUENCE [LARGE SCALE GENOMIC DNA]</scope>
    <source>
        <strain evidence="4">CCUG 62953</strain>
    </source>
</reference>
<protein>
    <recommendedName>
        <fullName evidence="5">Lipoprotein</fullName>
    </recommendedName>
</protein>